<dbReference type="InterPro" id="IPR036291">
    <property type="entry name" value="NAD(P)-bd_dom_sf"/>
</dbReference>
<keyword evidence="7" id="KW-1185">Reference proteome</keyword>
<dbReference type="SUPFAM" id="SSF51735">
    <property type="entry name" value="NAD(P)-binding Rossmann-fold domains"/>
    <property type="match status" value="1"/>
</dbReference>
<comment type="similarity">
    <text evidence="1 3">Belongs to the short-chain dehydrogenases/reductases (SDR) family.</text>
</comment>
<proteinExistence type="inferred from homology"/>
<accession>A0ABM9M2U8</accession>
<dbReference type="NCBIfam" id="NF005878">
    <property type="entry name" value="PRK07825.1"/>
    <property type="match status" value="1"/>
</dbReference>
<dbReference type="PANTHER" id="PTHR24322:SF736">
    <property type="entry name" value="RETINOL DEHYDROGENASE 10"/>
    <property type="match status" value="1"/>
</dbReference>
<dbReference type="Proteomes" id="UP001190465">
    <property type="component" value="Chromosome"/>
</dbReference>
<evidence type="ECO:0000259" key="5">
    <source>
        <dbReference type="SMART" id="SM00822"/>
    </source>
</evidence>
<feature type="domain" description="Ketoreductase" evidence="5">
    <location>
        <begin position="7"/>
        <end position="196"/>
    </location>
</feature>
<evidence type="ECO:0000256" key="4">
    <source>
        <dbReference type="SAM" id="MobiDB-lite"/>
    </source>
</evidence>
<dbReference type="RefSeq" id="WP_308479446.1">
    <property type="nucleotide sequence ID" value="NZ_OY726397.1"/>
</dbReference>
<dbReference type="Pfam" id="PF00106">
    <property type="entry name" value="adh_short"/>
    <property type="match status" value="1"/>
</dbReference>
<feature type="compositionally biased region" description="Basic and acidic residues" evidence="4">
    <location>
        <begin position="283"/>
        <end position="293"/>
    </location>
</feature>
<dbReference type="InterPro" id="IPR002347">
    <property type="entry name" value="SDR_fam"/>
</dbReference>
<reference evidence="6 7" key="1">
    <citation type="submission" date="2023-08" db="EMBL/GenBank/DDBJ databases">
        <authorList>
            <person name="Folkvardsen B D."/>
            <person name="Norman A."/>
        </authorList>
    </citation>
    <scope>NUCLEOTIDE SEQUENCE [LARGE SCALE GENOMIC DNA]</scope>
    <source>
        <strain evidence="6 7">Mu0053</strain>
    </source>
</reference>
<evidence type="ECO:0000313" key="7">
    <source>
        <dbReference type="Proteomes" id="UP001190465"/>
    </source>
</evidence>
<dbReference type="InterPro" id="IPR020904">
    <property type="entry name" value="Sc_DH/Rdtase_CS"/>
</dbReference>
<dbReference type="PRINTS" id="PR00080">
    <property type="entry name" value="SDRFAMILY"/>
</dbReference>
<dbReference type="CDD" id="cd05233">
    <property type="entry name" value="SDR_c"/>
    <property type="match status" value="1"/>
</dbReference>
<dbReference type="PANTHER" id="PTHR24322">
    <property type="entry name" value="PKSB"/>
    <property type="match status" value="1"/>
</dbReference>
<protein>
    <submittedName>
        <fullName evidence="6">SDR family oxidoreductase</fullName>
    </submittedName>
</protein>
<dbReference type="SMART" id="SM00822">
    <property type="entry name" value="PKS_KR"/>
    <property type="match status" value="1"/>
</dbReference>
<dbReference type="EMBL" id="OY726397">
    <property type="protein sequence ID" value="CAJ1509283.1"/>
    <property type="molecule type" value="Genomic_DNA"/>
</dbReference>
<sequence length="293" mass="30944">MDNIRGKTIVITGAARGIGYATAKALLARGARVVIGDRDVAVLDHAVTELLRHGQVTGYPVDVTDAESFAVFLDKARADGTGQIDVLINNAGVMPVGPFLEQTEQAIRTSIEVNFYGVLTGCRLVLPEMVKRRGGHIVNIASLAGMIAVPGQVVYAGTKFAVVGLSTAMADEFAPQGVHVSCVLPTFTNTELISGTKATGAQKPVQPEDIAAGVVKVLDKPSITHLSVPGPLRAVSALTQLLGPRARRWLAHKLGNDTVFLNYDTGARSSYEQRAQSAIGVAEKTEDKRPGQP</sequence>
<evidence type="ECO:0000256" key="1">
    <source>
        <dbReference type="ARBA" id="ARBA00006484"/>
    </source>
</evidence>
<evidence type="ECO:0000256" key="3">
    <source>
        <dbReference type="RuleBase" id="RU000363"/>
    </source>
</evidence>
<evidence type="ECO:0000256" key="2">
    <source>
        <dbReference type="ARBA" id="ARBA00023002"/>
    </source>
</evidence>
<keyword evidence="2" id="KW-0560">Oxidoreductase</keyword>
<dbReference type="PROSITE" id="PS00061">
    <property type="entry name" value="ADH_SHORT"/>
    <property type="match status" value="1"/>
</dbReference>
<name>A0ABM9M2U8_9MYCO</name>
<evidence type="ECO:0000313" key="6">
    <source>
        <dbReference type="EMBL" id="CAJ1509283.1"/>
    </source>
</evidence>
<dbReference type="Gene3D" id="3.40.50.720">
    <property type="entry name" value="NAD(P)-binding Rossmann-like Domain"/>
    <property type="match status" value="1"/>
</dbReference>
<dbReference type="InterPro" id="IPR057326">
    <property type="entry name" value="KR_dom"/>
</dbReference>
<organism evidence="6 7">
    <name type="scientific">[Mycobacterium] burgundiense</name>
    <dbReference type="NCBI Taxonomy" id="3064286"/>
    <lineage>
        <taxon>Bacteria</taxon>
        <taxon>Bacillati</taxon>
        <taxon>Actinomycetota</taxon>
        <taxon>Actinomycetes</taxon>
        <taxon>Mycobacteriales</taxon>
        <taxon>Mycobacteriaceae</taxon>
        <taxon>Mycolicibacterium</taxon>
    </lineage>
</organism>
<dbReference type="PRINTS" id="PR00081">
    <property type="entry name" value="GDHRDH"/>
</dbReference>
<feature type="region of interest" description="Disordered" evidence="4">
    <location>
        <begin position="274"/>
        <end position="293"/>
    </location>
</feature>
<gene>
    <name evidence="6" type="ORF">MU0053_004132</name>
</gene>